<feature type="domain" description="Metallo-beta-lactamase" evidence="14">
    <location>
        <begin position="25"/>
        <end position="189"/>
    </location>
</feature>
<sequence length="474" mass="53753">MASLVRFHYGENNINTGPLKQIPEICVDHFFGDDLNSSVFFLSHAHTDHLVGLETNEFVRRLNQPGVQLYCHPITPILLGSFERYLGGPQGIEKLVAQRKIIPVDASVPFKIRIPRVPVALEVTVTLLPAGHCPGSVMFLFETSKFRILHTGDFRLTLDDLKTMSQLHAEKDKPKPLDHLYVDTTFCSHSANLFPNRKEVLYEAIEHLRNWISLSDMHIVHISFSAKFAHEYILLELHKTLNQKIHVTPERRAIYQHIPDVYNCVTLNNQTQLHLCGDKACVENGNAITWRLSSMWYTSRAKADRRNVSWNGKTVMLCYSMHSSLEEIAQTIDYLKPRIVTPLVLPIKSQVSEIHEAIKSYTTHEFRFEDYRSTRDVFGDGDVPDAPCPIEQDATDIGDAMDVDEDDADETDTNTASQSTVEGSPEPKRKKLDEDSKLIWQFKFSPSPRSKSSQGSSDDSQNANNSQELDSDGF</sequence>
<keyword evidence="7" id="KW-0269">Exonuclease</keyword>
<evidence type="ECO:0000313" key="15">
    <source>
        <dbReference type="EMBL" id="ODM97014.1"/>
    </source>
</evidence>
<dbReference type="PANTHER" id="PTHR23240:SF8">
    <property type="entry name" value="PROTEIN ARTEMIS"/>
    <property type="match status" value="1"/>
</dbReference>
<keyword evidence="16" id="KW-1185">Reference proteome</keyword>
<feature type="compositionally biased region" description="Basic and acidic residues" evidence="13">
    <location>
        <begin position="425"/>
        <end position="437"/>
    </location>
</feature>
<dbReference type="InterPro" id="IPR011084">
    <property type="entry name" value="DRMBL"/>
</dbReference>
<feature type="region of interest" description="Disordered" evidence="13">
    <location>
        <begin position="402"/>
        <end position="474"/>
    </location>
</feature>
<reference evidence="15 16" key="1">
    <citation type="journal article" date="2016" name="Genome Biol. Evol.">
        <title>Gene Family Evolution Reflects Adaptation to Soil Environmental Stressors in the Genome of the Collembolan Orchesella cincta.</title>
        <authorList>
            <person name="Faddeeva-Vakhrusheva A."/>
            <person name="Derks M.F."/>
            <person name="Anvar S.Y."/>
            <person name="Agamennone V."/>
            <person name="Suring W."/>
            <person name="Smit S."/>
            <person name="van Straalen N.M."/>
            <person name="Roelofs D."/>
        </authorList>
    </citation>
    <scope>NUCLEOTIDE SEQUENCE [LARGE SCALE GENOMIC DNA]</scope>
    <source>
        <tissue evidence="15">Mixed pool</tissue>
    </source>
</reference>
<evidence type="ECO:0000259" key="14">
    <source>
        <dbReference type="SMART" id="SM00849"/>
    </source>
</evidence>
<feature type="compositionally biased region" description="Acidic residues" evidence="13">
    <location>
        <begin position="402"/>
        <end position="412"/>
    </location>
</feature>
<dbReference type="Pfam" id="PF07522">
    <property type="entry name" value="DRMBL"/>
    <property type="match status" value="1"/>
</dbReference>
<comment type="caution">
    <text evidence="15">The sequence shown here is derived from an EMBL/GenBank/DDBJ whole genome shotgun (WGS) entry which is preliminary data.</text>
</comment>
<evidence type="ECO:0000256" key="8">
    <source>
        <dbReference type="ARBA" id="ARBA00023172"/>
    </source>
</evidence>
<keyword evidence="6" id="KW-0378">Hydrolase</keyword>
<dbReference type="OMA" id="PANHCAG"/>
<comment type="subcellular location">
    <subcellularLocation>
        <location evidence="1">Nucleus</location>
    </subcellularLocation>
</comment>
<dbReference type="SMART" id="SM00849">
    <property type="entry name" value="Lactamase_B"/>
    <property type="match status" value="1"/>
</dbReference>
<dbReference type="EMBL" id="LJIJ01000479">
    <property type="protein sequence ID" value="ODM97014.1"/>
    <property type="molecule type" value="Genomic_DNA"/>
</dbReference>
<evidence type="ECO:0000256" key="6">
    <source>
        <dbReference type="ARBA" id="ARBA00022801"/>
    </source>
</evidence>
<dbReference type="STRING" id="48709.A0A1D2MW33"/>
<dbReference type="GO" id="GO:0004519">
    <property type="term" value="F:endonuclease activity"/>
    <property type="evidence" value="ECO:0007669"/>
    <property type="project" value="UniProtKB-KW"/>
</dbReference>
<evidence type="ECO:0000256" key="7">
    <source>
        <dbReference type="ARBA" id="ARBA00022839"/>
    </source>
</evidence>
<dbReference type="GO" id="GO:0003684">
    <property type="term" value="F:damaged DNA binding"/>
    <property type="evidence" value="ECO:0007669"/>
    <property type="project" value="TreeGrafter"/>
</dbReference>
<dbReference type="PANTHER" id="PTHR23240">
    <property type="entry name" value="DNA CROSS-LINK REPAIR PROTEIN PSO2/SNM1-RELATED"/>
    <property type="match status" value="1"/>
</dbReference>
<dbReference type="OrthoDB" id="262529at2759"/>
<keyword evidence="3" id="KW-0540">Nuclease</keyword>
<dbReference type="InterPro" id="IPR001279">
    <property type="entry name" value="Metallo-B-lactamas"/>
</dbReference>
<dbReference type="AlphaFoldDB" id="A0A1D2MW33"/>
<dbReference type="Gene3D" id="3.60.15.10">
    <property type="entry name" value="Ribonuclease Z/Hydroxyacylglutathione hydrolase-like"/>
    <property type="match status" value="1"/>
</dbReference>
<evidence type="ECO:0000256" key="3">
    <source>
        <dbReference type="ARBA" id="ARBA00022722"/>
    </source>
</evidence>
<keyword evidence="5" id="KW-0227">DNA damage</keyword>
<protein>
    <recommendedName>
        <fullName evidence="11">Protein artemis</fullName>
    </recommendedName>
    <alternativeName>
        <fullName evidence="12">DNA cross-link repair 1C protein</fullName>
    </alternativeName>
</protein>
<evidence type="ECO:0000256" key="4">
    <source>
        <dbReference type="ARBA" id="ARBA00022759"/>
    </source>
</evidence>
<dbReference type="GO" id="GO:0006303">
    <property type="term" value="P:double-strand break repair via nonhomologous end joining"/>
    <property type="evidence" value="ECO:0007669"/>
    <property type="project" value="TreeGrafter"/>
</dbReference>
<feature type="compositionally biased region" description="Low complexity" evidence="13">
    <location>
        <begin position="445"/>
        <end position="467"/>
    </location>
</feature>
<evidence type="ECO:0000256" key="11">
    <source>
        <dbReference type="ARBA" id="ARBA00039759"/>
    </source>
</evidence>
<dbReference type="GO" id="GO:0036297">
    <property type="term" value="P:interstrand cross-link repair"/>
    <property type="evidence" value="ECO:0007669"/>
    <property type="project" value="TreeGrafter"/>
</dbReference>
<evidence type="ECO:0000256" key="1">
    <source>
        <dbReference type="ARBA" id="ARBA00004123"/>
    </source>
</evidence>
<accession>A0A1D2MW33</accession>
<evidence type="ECO:0000256" key="5">
    <source>
        <dbReference type="ARBA" id="ARBA00022763"/>
    </source>
</evidence>
<dbReference type="InterPro" id="IPR036866">
    <property type="entry name" value="RibonucZ/Hydroxyglut_hydro"/>
</dbReference>
<dbReference type="GO" id="GO:0006310">
    <property type="term" value="P:DNA recombination"/>
    <property type="evidence" value="ECO:0007669"/>
    <property type="project" value="UniProtKB-KW"/>
</dbReference>
<evidence type="ECO:0000256" key="13">
    <source>
        <dbReference type="SAM" id="MobiDB-lite"/>
    </source>
</evidence>
<gene>
    <name evidence="15" type="ORF">Ocin01_09679</name>
</gene>
<keyword evidence="8" id="KW-0233">DNA recombination</keyword>
<dbReference type="GO" id="GO:0000723">
    <property type="term" value="P:telomere maintenance"/>
    <property type="evidence" value="ECO:0007669"/>
    <property type="project" value="TreeGrafter"/>
</dbReference>
<name>A0A1D2MW33_ORCCI</name>
<evidence type="ECO:0000256" key="9">
    <source>
        <dbReference type="ARBA" id="ARBA00023204"/>
    </source>
</evidence>
<keyword evidence="10" id="KW-0539">Nucleus</keyword>
<keyword evidence="9" id="KW-0234">DNA repair</keyword>
<keyword evidence="4" id="KW-0255">Endonuclease</keyword>
<evidence type="ECO:0000256" key="12">
    <source>
        <dbReference type="ARBA" id="ARBA00042677"/>
    </source>
</evidence>
<evidence type="ECO:0000256" key="2">
    <source>
        <dbReference type="ARBA" id="ARBA00010304"/>
    </source>
</evidence>
<organism evidence="15 16">
    <name type="scientific">Orchesella cincta</name>
    <name type="common">Springtail</name>
    <name type="synonym">Podura cincta</name>
    <dbReference type="NCBI Taxonomy" id="48709"/>
    <lineage>
        <taxon>Eukaryota</taxon>
        <taxon>Metazoa</taxon>
        <taxon>Ecdysozoa</taxon>
        <taxon>Arthropoda</taxon>
        <taxon>Hexapoda</taxon>
        <taxon>Collembola</taxon>
        <taxon>Entomobryomorpha</taxon>
        <taxon>Entomobryoidea</taxon>
        <taxon>Orchesellidae</taxon>
        <taxon>Orchesellinae</taxon>
        <taxon>Orchesella</taxon>
    </lineage>
</organism>
<evidence type="ECO:0000313" key="16">
    <source>
        <dbReference type="Proteomes" id="UP000094527"/>
    </source>
</evidence>
<dbReference type="GO" id="GO:0031123">
    <property type="term" value="P:RNA 3'-end processing"/>
    <property type="evidence" value="ECO:0007669"/>
    <property type="project" value="UniProtKB-ARBA"/>
</dbReference>
<dbReference type="GO" id="GO:0035312">
    <property type="term" value="F:5'-3' DNA exonuclease activity"/>
    <property type="evidence" value="ECO:0007669"/>
    <property type="project" value="TreeGrafter"/>
</dbReference>
<dbReference type="Proteomes" id="UP000094527">
    <property type="component" value="Unassembled WGS sequence"/>
</dbReference>
<evidence type="ECO:0000256" key="10">
    <source>
        <dbReference type="ARBA" id="ARBA00023242"/>
    </source>
</evidence>
<proteinExistence type="inferred from homology"/>
<dbReference type="GO" id="GO:0005634">
    <property type="term" value="C:nucleus"/>
    <property type="evidence" value="ECO:0007669"/>
    <property type="project" value="UniProtKB-SubCell"/>
</dbReference>
<dbReference type="Gene3D" id="3.40.50.12650">
    <property type="match status" value="1"/>
</dbReference>
<comment type="similarity">
    <text evidence="2">Belongs to the DNA repair metallo-beta-lactamase (DRMBL) family.</text>
</comment>
<dbReference type="SUPFAM" id="SSF56281">
    <property type="entry name" value="Metallo-hydrolase/oxidoreductase"/>
    <property type="match status" value="1"/>
</dbReference>